<keyword evidence="14" id="KW-1185">Reference proteome</keyword>
<feature type="domain" description="CBS" evidence="11">
    <location>
        <begin position="319"/>
        <end position="383"/>
    </location>
</feature>
<dbReference type="EMBL" id="CASHTH010003463">
    <property type="protein sequence ID" value="CAI8045296.1"/>
    <property type="molecule type" value="Genomic_DNA"/>
</dbReference>
<evidence type="ECO:0000259" key="12">
    <source>
        <dbReference type="PROSITE" id="PS51846"/>
    </source>
</evidence>
<evidence type="ECO:0000256" key="5">
    <source>
        <dbReference type="ARBA" id="ARBA00022989"/>
    </source>
</evidence>
<dbReference type="Gene3D" id="3.10.580.10">
    <property type="entry name" value="CBS-domain"/>
    <property type="match status" value="1"/>
</dbReference>
<dbReference type="InterPro" id="IPR046342">
    <property type="entry name" value="CBS_dom_sf"/>
</dbReference>
<feature type="transmembrane region" description="Helical" evidence="10">
    <location>
        <begin position="96"/>
        <end position="117"/>
    </location>
</feature>
<proteinExistence type="inferred from homology"/>
<dbReference type="InterPro" id="IPR000644">
    <property type="entry name" value="CBS_dom"/>
</dbReference>
<organism evidence="13 14">
    <name type="scientific">Geodia barretti</name>
    <name type="common">Barrett's horny sponge</name>
    <dbReference type="NCBI Taxonomy" id="519541"/>
    <lineage>
        <taxon>Eukaryota</taxon>
        <taxon>Metazoa</taxon>
        <taxon>Porifera</taxon>
        <taxon>Demospongiae</taxon>
        <taxon>Heteroscleromorpha</taxon>
        <taxon>Tetractinellida</taxon>
        <taxon>Astrophorina</taxon>
        <taxon>Geodiidae</taxon>
        <taxon>Geodia</taxon>
    </lineage>
</organism>
<feature type="compositionally biased region" description="Acidic residues" evidence="9">
    <location>
        <begin position="504"/>
        <end position="518"/>
    </location>
</feature>
<feature type="transmembrane region" description="Helical" evidence="10">
    <location>
        <begin position="37"/>
        <end position="64"/>
    </location>
</feature>
<dbReference type="FunFam" id="3.10.580.10:FF:000006">
    <property type="entry name" value="DUF21 and CBS domain protein"/>
    <property type="match status" value="1"/>
</dbReference>
<evidence type="ECO:0000256" key="3">
    <source>
        <dbReference type="ARBA" id="ARBA00022692"/>
    </source>
</evidence>
<keyword evidence="5 8" id="KW-1133">Transmembrane helix</keyword>
<dbReference type="GO" id="GO:0005737">
    <property type="term" value="C:cytoplasm"/>
    <property type="evidence" value="ECO:0007669"/>
    <property type="project" value="TreeGrafter"/>
</dbReference>
<dbReference type="Pfam" id="PF00571">
    <property type="entry name" value="CBS"/>
    <property type="match status" value="1"/>
</dbReference>
<gene>
    <name evidence="13" type="ORF">GBAR_LOCUS25066</name>
</gene>
<dbReference type="InterPro" id="IPR044751">
    <property type="entry name" value="Ion_transp-like_CBS"/>
</dbReference>
<feature type="region of interest" description="Disordered" evidence="9">
    <location>
        <begin position="410"/>
        <end position="518"/>
    </location>
</feature>
<evidence type="ECO:0000256" key="2">
    <source>
        <dbReference type="ARBA" id="ARBA00010484"/>
    </source>
</evidence>
<dbReference type="GO" id="GO:1905941">
    <property type="term" value="P:positive regulation of gonad development"/>
    <property type="evidence" value="ECO:0007669"/>
    <property type="project" value="UniProtKB-ARBA"/>
</dbReference>
<dbReference type="GO" id="GO:0040018">
    <property type="term" value="P:positive regulation of multicellular organism growth"/>
    <property type="evidence" value="ECO:0007669"/>
    <property type="project" value="UniProtKB-ARBA"/>
</dbReference>
<dbReference type="PANTHER" id="PTHR12064">
    <property type="entry name" value="METAL TRANSPORTER CNNM"/>
    <property type="match status" value="1"/>
</dbReference>
<feature type="compositionally biased region" description="Polar residues" evidence="9">
    <location>
        <begin position="471"/>
        <end position="491"/>
    </location>
</feature>
<dbReference type="PROSITE" id="PS51371">
    <property type="entry name" value="CBS"/>
    <property type="match status" value="1"/>
</dbReference>
<dbReference type="InterPro" id="IPR002550">
    <property type="entry name" value="CNNM"/>
</dbReference>
<dbReference type="AlphaFoldDB" id="A0AA35XAF7"/>
<reference evidence="13" key="1">
    <citation type="submission" date="2023-03" db="EMBL/GenBank/DDBJ databases">
        <authorList>
            <person name="Steffen K."/>
            <person name="Cardenas P."/>
        </authorList>
    </citation>
    <scope>NUCLEOTIDE SEQUENCE</scope>
</reference>
<keyword evidence="4" id="KW-0677">Repeat</keyword>
<comment type="subcellular location">
    <subcellularLocation>
        <location evidence="1">Membrane</location>
        <topology evidence="1">Multi-pass membrane protein</topology>
    </subcellularLocation>
</comment>
<evidence type="ECO:0000256" key="4">
    <source>
        <dbReference type="ARBA" id="ARBA00022737"/>
    </source>
</evidence>
<evidence type="ECO:0000313" key="14">
    <source>
        <dbReference type="Proteomes" id="UP001174909"/>
    </source>
</evidence>
<dbReference type="GO" id="GO:0008340">
    <property type="term" value="P:determination of adult lifespan"/>
    <property type="evidence" value="ECO:0007669"/>
    <property type="project" value="UniProtKB-ARBA"/>
</dbReference>
<evidence type="ECO:0000259" key="11">
    <source>
        <dbReference type="PROSITE" id="PS51371"/>
    </source>
</evidence>
<dbReference type="InterPro" id="IPR045095">
    <property type="entry name" value="ACDP"/>
</dbReference>
<dbReference type="GO" id="GO:0032026">
    <property type="term" value="P:response to magnesium ion"/>
    <property type="evidence" value="ECO:0007669"/>
    <property type="project" value="UniProtKB-ARBA"/>
</dbReference>
<dbReference type="Pfam" id="PF01595">
    <property type="entry name" value="CNNM"/>
    <property type="match status" value="1"/>
</dbReference>
<name>A0AA35XAF7_GEOBA</name>
<dbReference type="CDD" id="cd04590">
    <property type="entry name" value="CBS_pair_CorC_HlyC_assoc"/>
    <property type="match status" value="1"/>
</dbReference>
<dbReference type="GO" id="GO:0030026">
    <property type="term" value="P:intracellular manganese ion homeostasis"/>
    <property type="evidence" value="ECO:0007669"/>
    <property type="project" value="TreeGrafter"/>
</dbReference>
<accession>A0AA35XAF7</accession>
<dbReference type="PANTHER" id="PTHR12064:SF97">
    <property type="entry name" value="METAL TRANSPORTER CNNM-5"/>
    <property type="match status" value="1"/>
</dbReference>
<dbReference type="GO" id="GO:0016020">
    <property type="term" value="C:membrane"/>
    <property type="evidence" value="ECO:0007669"/>
    <property type="project" value="UniProtKB-SubCell"/>
</dbReference>
<feature type="compositionally biased region" description="Polar residues" evidence="9">
    <location>
        <begin position="429"/>
        <end position="441"/>
    </location>
</feature>
<feature type="transmembrane region" description="Helical" evidence="10">
    <location>
        <begin position="123"/>
        <end position="140"/>
    </location>
</feature>
<feature type="domain" description="CNNM transmembrane" evidence="12">
    <location>
        <begin position="33"/>
        <end position="233"/>
    </location>
</feature>
<dbReference type="SUPFAM" id="SSF54631">
    <property type="entry name" value="CBS-domain pair"/>
    <property type="match status" value="1"/>
</dbReference>
<dbReference type="GO" id="GO:0010960">
    <property type="term" value="P:magnesium ion homeostasis"/>
    <property type="evidence" value="ECO:0007669"/>
    <property type="project" value="InterPro"/>
</dbReference>
<evidence type="ECO:0000256" key="9">
    <source>
        <dbReference type="SAM" id="MobiDB-lite"/>
    </source>
</evidence>
<keyword evidence="3 8" id="KW-0812">Transmembrane</keyword>
<keyword evidence="6 8" id="KW-0472">Membrane</keyword>
<sequence>MSGEAVMNCTRVDHDTVECGGKEYHLEELLEPTDGVFWAYLLTYLALVLFAGLMSGLTMGLLSLDIMSLEVLKRGGKPHQQRYSTRILQLVKRHHLLLVTLLLANAVAVEAMPIFLSKITSEVVAVVVSVTAILIFGEVVPQAICTRFGLAIGYYFSPLVWLLLVLLFPISFPIALLLDRILGKDHNTFFRRAGMQHCLFLSYCLSTLVVIELRELVKMHGSHDNEEPLNQDEVLIVKSCLEMRDKVVEGIMTPLESVFMLSYEDCIDKKTMNNIVVQGHSRVPVYRETRDNIVGMLLVKRLIHLDPDDCTPVANLEGANIPPPSCHTSMPLFDLLNQFQTGRSHLYLVYKDGEDGVSEPKLVGIITLEDVIEELIGEEIVDETDVYVDVHKRIAVARARLKFLKQSVSAPPIGAHHTPPLARSRHQWQRSMSQDSQPASTKTEDGMRSGAVSPPSRILSVVAEVEERSLATPTSNKGVESPLTTPTTGAGSVNREESTQGMDVESEAEGDDDTLPLI</sequence>
<protein>
    <submittedName>
        <fullName evidence="13">DUF21 domain-containing protein At5g52790</fullName>
    </submittedName>
</protein>
<dbReference type="Proteomes" id="UP001174909">
    <property type="component" value="Unassembled WGS sequence"/>
</dbReference>
<evidence type="ECO:0000313" key="13">
    <source>
        <dbReference type="EMBL" id="CAI8045296.1"/>
    </source>
</evidence>
<evidence type="ECO:0000256" key="1">
    <source>
        <dbReference type="ARBA" id="ARBA00004141"/>
    </source>
</evidence>
<keyword evidence="7" id="KW-0129">CBS domain</keyword>
<evidence type="ECO:0000256" key="7">
    <source>
        <dbReference type="PROSITE-ProRule" id="PRU00703"/>
    </source>
</evidence>
<feature type="transmembrane region" description="Helical" evidence="10">
    <location>
        <begin position="152"/>
        <end position="174"/>
    </location>
</feature>
<comment type="similarity">
    <text evidence="2">Belongs to the ACDP family.</text>
</comment>
<evidence type="ECO:0000256" key="8">
    <source>
        <dbReference type="PROSITE-ProRule" id="PRU01193"/>
    </source>
</evidence>
<evidence type="ECO:0000256" key="10">
    <source>
        <dbReference type="SAM" id="Phobius"/>
    </source>
</evidence>
<evidence type="ECO:0000256" key="6">
    <source>
        <dbReference type="ARBA" id="ARBA00023136"/>
    </source>
</evidence>
<dbReference type="PROSITE" id="PS51846">
    <property type="entry name" value="CNNM"/>
    <property type="match status" value="1"/>
</dbReference>
<comment type="caution">
    <text evidence="13">The sequence shown here is derived from an EMBL/GenBank/DDBJ whole genome shotgun (WGS) entry which is preliminary data.</text>
</comment>